<organism evidence="1 2">
    <name type="scientific">Microbotryum silenes-dioicae</name>
    <dbReference type="NCBI Taxonomy" id="796604"/>
    <lineage>
        <taxon>Eukaryota</taxon>
        <taxon>Fungi</taxon>
        <taxon>Dikarya</taxon>
        <taxon>Basidiomycota</taxon>
        <taxon>Pucciniomycotina</taxon>
        <taxon>Microbotryomycetes</taxon>
        <taxon>Microbotryales</taxon>
        <taxon>Microbotryaceae</taxon>
        <taxon>Microbotryum</taxon>
    </lineage>
</organism>
<gene>
    <name evidence="1" type="primary">BQ5605_C002g00975</name>
    <name evidence="1" type="ORF">BQ5605_C002G00975</name>
</gene>
<evidence type="ECO:0000313" key="2">
    <source>
        <dbReference type="Proteomes" id="UP000249464"/>
    </source>
</evidence>
<proteinExistence type="predicted"/>
<name>A0A2X0MJ82_9BASI</name>
<sequence>MWDAERTYQAGRANRRDRLRVRMIVTVQRRMVWTRRSPSRDCMIQRVHRRIEFE</sequence>
<keyword evidence="2" id="KW-1185">Reference proteome</keyword>
<reference evidence="1 2" key="1">
    <citation type="submission" date="2016-11" db="EMBL/GenBank/DDBJ databases">
        <authorList>
            <person name="Jaros S."/>
            <person name="Januszkiewicz K."/>
            <person name="Wedrychowicz H."/>
        </authorList>
    </citation>
    <scope>NUCLEOTIDE SEQUENCE [LARGE SCALE GENOMIC DNA]</scope>
</reference>
<dbReference type="Proteomes" id="UP000249464">
    <property type="component" value="Unassembled WGS sequence"/>
</dbReference>
<protein>
    <submittedName>
        <fullName evidence="1">BQ5605_C002g00975 protein</fullName>
    </submittedName>
</protein>
<accession>A0A2X0MJ82</accession>
<dbReference type="AlphaFoldDB" id="A0A2X0MJ82"/>
<evidence type="ECO:0000313" key="1">
    <source>
        <dbReference type="EMBL" id="SGY28871.1"/>
    </source>
</evidence>
<dbReference type="EMBL" id="FQNC01000041">
    <property type="protein sequence ID" value="SGY28871.1"/>
    <property type="molecule type" value="Genomic_DNA"/>
</dbReference>